<keyword evidence="2" id="KW-1185">Reference proteome</keyword>
<name>A0A2Z2NR40_9GAMM</name>
<dbReference type="KEGG" id="gai:IMCC3135_18620"/>
<evidence type="ECO:0000313" key="1">
    <source>
        <dbReference type="EMBL" id="ASJ73803.1"/>
    </source>
</evidence>
<reference evidence="1 2" key="1">
    <citation type="submission" date="2016-12" db="EMBL/GenBank/DDBJ databases">
        <authorList>
            <person name="Song W.-J."/>
            <person name="Kurnit D.M."/>
        </authorList>
    </citation>
    <scope>NUCLEOTIDE SEQUENCE [LARGE SCALE GENOMIC DNA]</scope>
    <source>
        <strain evidence="1 2">IMCC3135</strain>
    </source>
</reference>
<dbReference type="RefSeq" id="WP_157736093.1">
    <property type="nucleotide sequence ID" value="NZ_CP018632.1"/>
</dbReference>
<dbReference type="Proteomes" id="UP000250079">
    <property type="component" value="Chromosome"/>
</dbReference>
<organism evidence="1 2">
    <name type="scientific">Granulosicoccus antarcticus IMCC3135</name>
    <dbReference type="NCBI Taxonomy" id="1192854"/>
    <lineage>
        <taxon>Bacteria</taxon>
        <taxon>Pseudomonadati</taxon>
        <taxon>Pseudomonadota</taxon>
        <taxon>Gammaproteobacteria</taxon>
        <taxon>Chromatiales</taxon>
        <taxon>Granulosicoccaceae</taxon>
        <taxon>Granulosicoccus</taxon>
    </lineage>
</organism>
<dbReference type="AlphaFoldDB" id="A0A2Z2NR40"/>
<dbReference type="EMBL" id="CP018632">
    <property type="protein sequence ID" value="ASJ73803.1"/>
    <property type="molecule type" value="Genomic_DNA"/>
</dbReference>
<accession>A0A2Z2NR40</accession>
<gene>
    <name evidence="1" type="ORF">IMCC3135_18620</name>
</gene>
<evidence type="ECO:0000313" key="2">
    <source>
        <dbReference type="Proteomes" id="UP000250079"/>
    </source>
</evidence>
<sequence length="123" mass="14132">MKEGWPAPLGDTVSELLYRVACSASRLIDVRCICCTEVSPDEAHMLVLISALGHGELLEYRDHLLDWLEPQWANAVYMQTSDVVLAVGELVSMLPRRKWDFDLLRARQPLFDMSGHRERDIRH</sequence>
<protein>
    <submittedName>
        <fullName evidence="1">Uncharacterized protein</fullName>
    </submittedName>
</protein>
<proteinExistence type="predicted"/>